<protein>
    <submittedName>
        <fullName evidence="1">Uncharacterized protein</fullName>
    </submittedName>
</protein>
<name>A0A0D7A8R4_9AGAR</name>
<sequence length="121" mass="13422">VDHDNIIKLYSMTPSTLGRSNTLMEPQGPSVATSDYQPQLAVGSADGSCTTTNILRGSRKKNKGLHRCQLPLTSPSSALLTALRQPFFVQKIHQMDYSRQLDEWRMLEHFLPQAGLPSCPP</sequence>
<evidence type="ECO:0000313" key="2">
    <source>
        <dbReference type="Proteomes" id="UP000054144"/>
    </source>
</evidence>
<evidence type="ECO:0000313" key="1">
    <source>
        <dbReference type="EMBL" id="KIY47203.1"/>
    </source>
</evidence>
<dbReference type="Proteomes" id="UP000054144">
    <property type="component" value="Unassembled WGS sequence"/>
</dbReference>
<dbReference type="OrthoDB" id="3033496at2759"/>
<keyword evidence="2" id="KW-1185">Reference proteome</keyword>
<accession>A0A0D7A8R4</accession>
<dbReference type="AlphaFoldDB" id="A0A0D7A8R4"/>
<organism evidence="1 2">
    <name type="scientific">Fistulina hepatica ATCC 64428</name>
    <dbReference type="NCBI Taxonomy" id="1128425"/>
    <lineage>
        <taxon>Eukaryota</taxon>
        <taxon>Fungi</taxon>
        <taxon>Dikarya</taxon>
        <taxon>Basidiomycota</taxon>
        <taxon>Agaricomycotina</taxon>
        <taxon>Agaricomycetes</taxon>
        <taxon>Agaricomycetidae</taxon>
        <taxon>Agaricales</taxon>
        <taxon>Fistulinaceae</taxon>
        <taxon>Fistulina</taxon>
    </lineage>
</organism>
<gene>
    <name evidence="1" type="ORF">FISHEDRAFT_45794</name>
</gene>
<reference evidence="1 2" key="1">
    <citation type="journal article" date="2015" name="Fungal Genet. Biol.">
        <title>Evolution of novel wood decay mechanisms in Agaricales revealed by the genome sequences of Fistulina hepatica and Cylindrobasidium torrendii.</title>
        <authorList>
            <person name="Floudas D."/>
            <person name="Held B.W."/>
            <person name="Riley R."/>
            <person name="Nagy L.G."/>
            <person name="Koehler G."/>
            <person name="Ransdell A.S."/>
            <person name="Younus H."/>
            <person name="Chow J."/>
            <person name="Chiniquy J."/>
            <person name="Lipzen A."/>
            <person name="Tritt A."/>
            <person name="Sun H."/>
            <person name="Haridas S."/>
            <person name="LaButti K."/>
            <person name="Ohm R.A."/>
            <person name="Kues U."/>
            <person name="Blanchette R.A."/>
            <person name="Grigoriev I.V."/>
            <person name="Minto R.E."/>
            <person name="Hibbett D.S."/>
        </authorList>
    </citation>
    <scope>NUCLEOTIDE SEQUENCE [LARGE SCALE GENOMIC DNA]</scope>
    <source>
        <strain evidence="1 2">ATCC 64428</strain>
    </source>
</reference>
<proteinExistence type="predicted"/>
<dbReference type="EMBL" id="KN882003">
    <property type="protein sequence ID" value="KIY47203.1"/>
    <property type="molecule type" value="Genomic_DNA"/>
</dbReference>
<feature type="non-terminal residue" evidence="1">
    <location>
        <position position="1"/>
    </location>
</feature>